<dbReference type="GeneID" id="111104695"/>
<dbReference type="InterPro" id="IPR046350">
    <property type="entry name" value="Cystatin_sf"/>
</dbReference>
<dbReference type="InterPro" id="IPR018073">
    <property type="entry name" value="Prot_inh_cystat_CS"/>
</dbReference>
<dbReference type="InterPro" id="IPR000010">
    <property type="entry name" value="Cystatin_dom"/>
</dbReference>
<keyword evidence="4" id="KW-0646">Protease inhibitor</keyword>
<dbReference type="Proteomes" id="UP000694844">
    <property type="component" value="Chromosome 7"/>
</dbReference>
<sequence>MCHSTVKMANKLYVLGVCLCFLGVTAAFGRRRFRTGGISSESRPMDPRTLDIVNSVKDDILAGLTADDITGIFEPISYKTQVVAGLNYFVKIKTGADRYIHVRIYRHFSGTTSLAGIQTGKTLGEEIAYF</sequence>
<feature type="domain" description="Cystatin" evidence="6">
    <location>
        <begin position="71"/>
        <end position="106"/>
    </location>
</feature>
<accession>A0A8B8ATH5</accession>
<evidence type="ECO:0000256" key="1">
    <source>
        <dbReference type="ARBA" id="ARBA00004496"/>
    </source>
</evidence>
<comment type="subcellular location">
    <subcellularLocation>
        <location evidence="1">Cytoplasm</location>
    </subcellularLocation>
</comment>
<dbReference type="PRINTS" id="PR00295">
    <property type="entry name" value="STEFINA"/>
</dbReference>
<dbReference type="KEGG" id="cvn:111104695"/>
<dbReference type="PROSITE" id="PS00287">
    <property type="entry name" value="CYSTATIN"/>
    <property type="match status" value="1"/>
</dbReference>
<dbReference type="AlphaFoldDB" id="A0A8B8ATH5"/>
<protein>
    <submittedName>
        <fullName evidence="8">Cystatin-A3-like</fullName>
    </submittedName>
</protein>
<dbReference type="CDD" id="cd00042">
    <property type="entry name" value="CY"/>
    <property type="match status" value="1"/>
</dbReference>
<keyword evidence="3" id="KW-0963">Cytoplasm</keyword>
<dbReference type="Pfam" id="PF00031">
    <property type="entry name" value="Cystatin"/>
    <property type="match status" value="1"/>
</dbReference>
<evidence type="ECO:0000313" key="8">
    <source>
        <dbReference type="RefSeq" id="XP_022294485.1"/>
    </source>
</evidence>
<dbReference type="InterPro" id="IPR001713">
    <property type="entry name" value="Prot_inh_stefin"/>
</dbReference>
<dbReference type="GO" id="GO:0005829">
    <property type="term" value="C:cytosol"/>
    <property type="evidence" value="ECO:0007669"/>
    <property type="project" value="TreeGrafter"/>
</dbReference>
<keyword evidence="5" id="KW-0789">Thiol protease inhibitor</keyword>
<gene>
    <name evidence="8" type="primary">LOC111104695</name>
</gene>
<evidence type="ECO:0000256" key="2">
    <source>
        <dbReference type="ARBA" id="ARBA00009403"/>
    </source>
</evidence>
<keyword evidence="7" id="KW-1185">Reference proteome</keyword>
<evidence type="ECO:0000256" key="5">
    <source>
        <dbReference type="ARBA" id="ARBA00022704"/>
    </source>
</evidence>
<name>A0A8B8ATH5_CRAVI</name>
<dbReference type="GO" id="GO:0004869">
    <property type="term" value="F:cysteine-type endopeptidase inhibitor activity"/>
    <property type="evidence" value="ECO:0007669"/>
    <property type="project" value="UniProtKB-KW"/>
</dbReference>
<evidence type="ECO:0000259" key="6">
    <source>
        <dbReference type="Pfam" id="PF00031"/>
    </source>
</evidence>
<dbReference type="PANTHER" id="PTHR11414:SF21">
    <property type="entry name" value="CYSTATIN 14A, TANDEM DUPLICATE 1-RELATED"/>
    <property type="match status" value="1"/>
</dbReference>
<comment type="similarity">
    <text evidence="2">Belongs to the cystatin family.</text>
</comment>
<evidence type="ECO:0000256" key="3">
    <source>
        <dbReference type="ARBA" id="ARBA00022490"/>
    </source>
</evidence>
<dbReference type="Gene3D" id="3.10.450.10">
    <property type="match status" value="1"/>
</dbReference>
<dbReference type="PANTHER" id="PTHR11414">
    <property type="entry name" value="CYSTATIN FAMILY MEMBER"/>
    <property type="match status" value="1"/>
</dbReference>
<reference evidence="8" key="1">
    <citation type="submission" date="2025-08" db="UniProtKB">
        <authorList>
            <consortium name="RefSeq"/>
        </authorList>
    </citation>
    <scope>IDENTIFICATION</scope>
    <source>
        <tissue evidence="8">Whole sample</tissue>
    </source>
</reference>
<evidence type="ECO:0000256" key="4">
    <source>
        <dbReference type="ARBA" id="ARBA00022690"/>
    </source>
</evidence>
<organism evidence="7 8">
    <name type="scientific">Crassostrea virginica</name>
    <name type="common">Eastern oyster</name>
    <dbReference type="NCBI Taxonomy" id="6565"/>
    <lineage>
        <taxon>Eukaryota</taxon>
        <taxon>Metazoa</taxon>
        <taxon>Spiralia</taxon>
        <taxon>Lophotrochozoa</taxon>
        <taxon>Mollusca</taxon>
        <taxon>Bivalvia</taxon>
        <taxon>Autobranchia</taxon>
        <taxon>Pteriomorphia</taxon>
        <taxon>Ostreida</taxon>
        <taxon>Ostreoidea</taxon>
        <taxon>Ostreidae</taxon>
        <taxon>Crassostrea</taxon>
    </lineage>
</organism>
<dbReference type="OrthoDB" id="2429551at2759"/>
<evidence type="ECO:0000313" key="7">
    <source>
        <dbReference type="Proteomes" id="UP000694844"/>
    </source>
</evidence>
<dbReference type="RefSeq" id="XP_022294485.1">
    <property type="nucleotide sequence ID" value="XM_022438777.1"/>
</dbReference>
<proteinExistence type="inferred from homology"/>
<dbReference type="SUPFAM" id="SSF54403">
    <property type="entry name" value="Cystatin/monellin"/>
    <property type="match status" value="1"/>
</dbReference>